<dbReference type="PANTHER" id="PTHR43755">
    <property type="match status" value="1"/>
</dbReference>
<protein>
    <submittedName>
        <fullName evidence="2">FAD-dependent oxidoreductase</fullName>
    </submittedName>
</protein>
<gene>
    <name evidence="2" type="ORF">NOI20_17665</name>
</gene>
<keyword evidence="3" id="KW-1185">Reference proteome</keyword>
<dbReference type="InterPro" id="IPR036188">
    <property type="entry name" value="FAD/NAD-bd_sf"/>
</dbReference>
<dbReference type="GO" id="GO:0016491">
    <property type="term" value="F:oxidoreductase activity"/>
    <property type="evidence" value="ECO:0007669"/>
    <property type="project" value="InterPro"/>
</dbReference>
<evidence type="ECO:0000313" key="3">
    <source>
        <dbReference type="Proteomes" id="UP001227162"/>
    </source>
</evidence>
<dbReference type="Pfam" id="PF07992">
    <property type="entry name" value="Pyr_redox_2"/>
    <property type="match status" value="1"/>
</dbReference>
<name>A0AAJ1UH24_9RHOB</name>
<evidence type="ECO:0000259" key="1">
    <source>
        <dbReference type="Pfam" id="PF07992"/>
    </source>
</evidence>
<dbReference type="InterPro" id="IPR023753">
    <property type="entry name" value="FAD/NAD-binding_dom"/>
</dbReference>
<reference evidence="2" key="1">
    <citation type="submission" date="2022-07" db="EMBL/GenBank/DDBJ databases">
        <authorList>
            <person name="Otstavnykh N."/>
            <person name="Isaeva M."/>
            <person name="Bystritskaya E."/>
        </authorList>
    </citation>
    <scope>NUCLEOTIDE SEQUENCE</scope>
    <source>
        <strain evidence="2">10Alg 79</strain>
    </source>
</reference>
<dbReference type="InterPro" id="IPR052541">
    <property type="entry name" value="SQRD"/>
</dbReference>
<dbReference type="PANTHER" id="PTHR43755:SF1">
    <property type="entry name" value="FAD-DEPENDENT PYRIDINE NUCLEOTIDE-DISULPHIDE OXIDOREDUCTASE"/>
    <property type="match status" value="1"/>
</dbReference>
<dbReference type="Proteomes" id="UP001227162">
    <property type="component" value="Unassembled WGS sequence"/>
</dbReference>
<comment type="caution">
    <text evidence="2">The sequence shown here is derived from an EMBL/GenBank/DDBJ whole genome shotgun (WGS) entry which is preliminary data.</text>
</comment>
<evidence type="ECO:0000313" key="2">
    <source>
        <dbReference type="EMBL" id="MDQ2095951.1"/>
    </source>
</evidence>
<feature type="domain" description="FAD/NAD(P)-binding" evidence="1">
    <location>
        <begin position="8"/>
        <end position="153"/>
    </location>
</feature>
<dbReference type="SUPFAM" id="SSF51905">
    <property type="entry name" value="FAD/NAD(P)-binding domain"/>
    <property type="match status" value="1"/>
</dbReference>
<accession>A0AAJ1UH24</accession>
<dbReference type="Gene3D" id="3.50.50.60">
    <property type="entry name" value="FAD/NAD(P)-binding domain"/>
    <property type="match status" value="2"/>
</dbReference>
<organism evidence="2 3">
    <name type="scientific">Rhodalgimonas zhirmunskyi</name>
    <dbReference type="NCBI Taxonomy" id="2964767"/>
    <lineage>
        <taxon>Bacteria</taxon>
        <taxon>Pseudomonadati</taxon>
        <taxon>Pseudomonadota</taxon>
        <taxon>Alphaproteobacteria</taxon>
        <taxon>Rhodobacterales</taxon>
        <taxon>Roseobacteraceae</taxon>
        <taxon>Rhodalgimonas</taxon>
    </lineage>
</organism>
<dbReference type="RefSeq" id="WP_317627573.1">
    <property type="nucleotide sequence ID" value="NZ_JANFFA010000007.1"/>
</dbReference>
<dbReference type="AlphaFoldDB" id="A0AAJ1UH24"/>
<sequence>MSVNKKTQVLVLGGNFAGLGAAQKIREHAGDAVEITVIDRKGYLDFIPNIPLEVFEGRDPAFTMHMPLLEALDKDDIKFSQAEITAIDVDAKTVRLRPNERPGAPEYTIHYDKLVIALGARLAYDDIEGFAEYGHAASDAYHANRFIEYMKNDYKGGQIVVGSARFEQGTEGRPDWLPTALAACEGPPVELSLSLAHWLEENGKGSAKNITIFTPAELIAEDAGEKVVKQLLEAASSMGFNYVNKTEDIKRLTATHIEFANGQSIECEVKLVLPNWKPHDFLKGLPVSDEVGFIITGMDMRNSDYPDVYACGDAAALTVPKLGAIGHQETEIVGRQIARDVGAMSAEEADVDWHPEVVCIGDMGGGKAFYIHATSWFGGDIQELEMGQIPYLQKVAYKEMFFRRHGKVPNWGVPLAKWSAEHIKL</sequence>
<reference evidence="2" key="2">
    <citation type="submission" date="2023-04" db="EMBL/GenBank/DDBJ databases">
        <title>'Rhodoalgimonas zhirmunskyi' gen. nov., isolated from a red alga.</title>
        <authorList>
            <person name="Nedashkovskaya O.I."/>
            <person name="Otstavnykh N.Y."/>
            <person name="Bystritskaya E.P."/>
            <person name="Balabanova L.A."/>
            <person name="Isaeva M.P."/>
        </authorList>
    </citation>
    <scope>NUCLEOTIDE SEQUENCE</scope>
    <source>
        <strain evidence="2">10Alg 79</strain>
    </source>
</reference>
<proteinExistence type="predicted"/>
<dbReference type="EMBL" id="JANFFA010000007">
    <property type="protein sequence ID" value="MDQ2095951.1"/>
    <property type="molecule type" value="Genomic_DNA"/>
</dbReference>